<keyword evidence="2" id="KW-1185">Reference proteome</keyword>
<dbReference type="InterPro" id="IPR029060">
    <property type="entry name" value="PIN-like_dom_sf"/>
</dbReference>
<dbReference type="KEGG" id="cprv:CYPRO_0538"/>
<name>A0A345UH71_9BACT</name>
<reference evidence="1 2" key="1">
    <citation type="submission" date="2018-03" db="EMBL/GenBank/DDBJ databases">
        <title>Phenotypic and genomic properties of Cyclonatronum proteinivorum gen. nov., sp. nov., a haloalkaliphilic bacteroidete from soda lakes possessing Na+-translocating rhodopsin.</title>
        <authorList>
            <person name="Toshchakov S.V."/>
            <person name="Korzhenkov A."/>
            <person name="Samarov N.I."/>
            <person name="Kublanov I.V."/>
            <person name="Muntyan M.S."/>
            <person name="Sorokin D.Y."/>
        </authorList>
    </citation>
    <scope>NUCLEOTIDE SEQUENCE [LARGE SCALE GENOMIC DNA]</scope>
    <source>
        <strain evidence="1 2">Omega</strain>
    </source>
</reference>
<dbReference type="AlphaFoldDB" id="A0A345UH71"/>
<dbReference type="RefSeq" id="WP_114983158.1">
    <property type="nucleotide sequence ID" value="NZ_CP027806.1"/>
</dbReference>
<gene>
    <name evidence="1" type="ORF">CYPRO_0538</name>
</gene>
<sequence>MTENGAFCDTSFFIRLLDKTDPLHINARNYYQYLLENNKELYVSTIAVAEYCVGGRVDALPIKNLKIVAFNLHHAERAGELAQIVFRHKNKLRYKERNIIPNDTKLFTQSDLEKQAGIYLSSDSESLKIYRLLNQYVALDFRFVDINTPYDQAFGVFRL</sequence>
<evidence type="ECO:0000313" key="2">
    <source>
        <dbReference type="Proteomes" id="UP000254808"/>
    </source>
</evidence>
<dbReference type="EMBL" id="CP027806">
    <property type="protein sequence ID" value="AXI99822.1"/>
    <property type="molecule type" value="Genomic_DNA"/>
</dbReference>
<dbReference type="OrthoDB" id="959930at2"/>
<proteinExistence type="predicted"/>
<organism evidence="1 2">
    <name type="scientific">Cyclonatronum proteinivorum</name>
    <dbReference type="NCBI Taxonomy" id="1457365"/>
    <lineage>
        <taxon>Bacteria</taxon>
        <taxon>Pseudomonadati</taxon>
        <taxon>Balneolota</taxon>
        <taxon>Balneolia</taxon>
        <taxon>Balneolales</taxon>
        <taxon>Cyclonatronaceae</taxon>
        <taxon>Cyclonatronum</taxon>
    </lineage>
</organism>
<dbReference type="SUPFAM" id="SSF88723">
    <property type="entry name" value="PIN domain-like"/>
    <property type="match status" value="1"/>
</dbReference>
<evidence type="ECO:0000313" key="1">
    <source>
        <dbReference type="EMBL" id="AXI99822.1"/>
    </source>
</evidence>
<evidence type="ECO:0008006" key="3">
    <source>
        <dbReference type="Google" id="ProtNLM"/>
    </source>
</evidence>
<dbReference type="Gene3D" id="3.40.50.1010">
    <property type="entry name" value="5'-nuclease"/>
    <property type="match status" value="1"/>
</dbReference>
<dbReference type="Proteomes" id="UP000254808">
    <property type="component" value="Chromosome"/>
</dbReference>
<accession>A0A345UH71</accession>
<protein>
    <recommendedName>
        <fullName evidence="3">PIN domain-containing protein</fullName>
    </recommendedName>
</protein>